<dbReference type="EMBL" id="JAACJJ010000004">
    <property type="protein sequence ID" value="KAF5328328.1"/>
    <property type="molecule type" value="Genomic_DNA"/>
</dbReference>
<gene>
    <name evidence="2" type="ORF">D9619_013356</name>
</gene>
<feature type="compositionally biased region" description="Polar residues" evidence="1">
    <location>
        <begin position="9"/>
        <end position="20"/>
    </location>
</feature>
<dbReference type="AlphaFoldDB" id="A0A8H5BTM1"/>
<sequence length="125" mass="13332">MWRNESQRLIKSQSMKMPDTQVGNTYGQDLSYNSDLLLFPVPKGFDSPAGAGDLNGAKNKPTQAGASANHTGGTYIKGNGHMASDQVVHAFVKDTDWNGRVDFEHVDGGCKAPCCNAECLAAGEI</sequence>
<comment type="caution">
    <text evidence="2">The sequence shown here is derived from an EMBL/GenBank/DDBJ whole genome shotgun (WGS) entry which is preliminary data.</text>
</comment>
<keyword evidence="3" id="KW-1185">Reference proteome</keyword>
<feature type="region of interest" description="Disordered" evidence="1">
    <location>
        <begin position="1"/>
        <end position="20"/>
    </location>
</feature>
<feature type="region of interest" description="Disordered" evidence="1">
    <location>
        <begin position="49"/>
        <end position="73"/>
    </location>
</feature>
<dbReference type="Proteomes" id="UP000567179">
    <property type="component" value="Unassembled WGS sequence"/>
</dbReference>
<organism evidence="2 3">
    <name type="scientific">Psilocybe cf. subviscida</name>
    <dbReference type="NCBI Taxonomy" id="2480587"/>
    <lineage>
        <taxon>Eukaryota</taxon>
        <taxon>Fungi</taxon>
        <taxon>Dikarya</taxon>
        <taxon>Basidiomycota</taxon>
        <taxon>Agaricomycotina</taxon>
        <taxon>Agaricomycetes</taxon>
        <taxon>Agaricomycetidae</taxon>
        <taxon>Agaricales</taxon>
        <taxon>Agaricineae</taxon>
        <taxon>Strophariaceae</taxon>
        <taxon>Psilocybe</taxon>
    </lineage>
</organism>
<accession>A0A8H5BTM1</accession>
<feature type="compositionally biased region" description="Polar residues" evidence="1">
    <location>
        <begin position="60"/>
        <end position="72"/>
    </location>
</feature>
<protein>
    <submittedName>
        <fullName evidence="2">Uncharacterized protein</fullName>
    </submittedName>
</protein>
<reference evidence="2 3" key="1">
    <citation type="journal article" date="2020" name="ISME J.">
        <title>Uncovering the hidden diversity of litter-decomposition mechanisms in mushroom-forming fungi.</title>
        <authorList>
            <person name="Floudas D."/>
            <person name="Bentzer J."/>
            <person name="Ahren D."/>
            <person name="Johansson T."/>
            <person name="Persson P."/>
            <person name="Tunlid A."/>
        </authorList>
    </citation>
    <scope>NUCLEOTIDE SEQUENCE [LARGE SCALE GENOMIC DNA]</scope>
    <source>
        <strain evidence="2 3">CBS 101986</strain>
    </source>
</reference>
<evidence type="ECO:0000313" key="2">
    <source>
        <dbReference type="EMBL" id="KAF5328328.1"/>
    </source>
</evidence>
<name>A0A8H5BTM1_9AGAR</name>
<proteinExistence type="predicted"/>
<evidence type="ECO:0000313" key="3">
    <source>
        <dbReference type="Proteomes" id="UP000567179"/>
    </source>
</evidence>
<evidence type="ECO:0000256" key="1">
    <source>
        <dbReference type="SAM" id="MobiDB-lite"/>
    </source>
</evidence>